<reference evidence="2" key="1">
    <citation type="submission" date="2021-03" db="EMBL/GenBank/DDBJ databases">
        <authorList>
            <person name="Sun Q."/>
        </authorList>
    </citation>
    <scope>NUCLEOTIDE SEQUENCE</scope>
    <source>
        <strain evidence="2">CCM 8862</strain>
    </source>
</reference>
<dbReference type="EMBL" id="JAFLEQ010000008">
    <property type="protein sequence ID" value="MBN9643890.1"/>
    <property type="molecule type" value="Genomic_DNA"/>
</dbReference>
<feature type="transmembrane region" description="Helical" evidence="1">
    <location>
        <begin position="76"/>
        <end position="99"/>
    </location>
</feature>
<feature type="transmembrane region" description="Helical" evidence="1">
    <location>
        <begin position="105"/>
        <end position="126"/>
    </location>
</feature>
<proteinExistence type="predicted"/>
<comment type="caution">
    <text evidence="2">The sequence shown here is derived from an EMBL/GenBank/DDBJ whole genome shotgun (WGS) entry which is preliminary data.</text>
</comment>
<gene>
    <name evidence="2" type="ORF">JZY06_04535</name>
</gene>
<feature type="transmembrane region" description="Helical" evidence="1">
    <location>
        <begin position="147"/>
        <end position="172"/>
    </location>
</feature>
<feature type="transmembrane region" description="Helical" evidence="1">
    <location>
        <begin position="12"/>
        <end position="31"/>
    </location>
</feature>
<protein>
    <submittedName>
        <fullName evidence="2">Cytochrome c biogenesis protein CcdA</fullName>
    </submittedName>
</protein>
<evidence type="ECO:0000256" key="1">
    <source>
        <dbReference type="SAM" id="Phobius"/>
    </source>
</evidence>
<keyword evidence="3" id="KW-1185">Reference proteome</keyword>
<dbReference type="Proteomes" id="UP000664332">
    <property type="component" value="Unassembled WGS sequence"/>
</dbReference>
<organism evidence="2 3">
    <name type="scientific">Corynebacterium mendelii</name>
    <dbReference type="NCBI Taxonomy" id="2765362"/>
    <lineage>
        <taxon>Bacteria</taxon>
        <taxon>Bacillati</taxon>
        <taxon>Actinomycetota</taxon>
        <taxon>Actinomycetes</taxon>
        <taxon>Mycobacteriales</taxon>
        <taxon>Corynebacteriaceae</taxon>
        <taxon>Corynebacterium</taxon>
    </lineage>
</organism>
<evidence type="ECO:0000313" key="2">
    <source>
        <dbReference type="EMBL" id="MBN9643890.1"/>
    </source>
</evidence>
<dbReference type="PANTHER" id="PTHR31272:SF4">
    <property type="entry name" value="CYTOCHROME C-TYPE BIOGENESIS PROTEIN HI_1454-RELATED"/>
    <property type="match status" value="1"/>
</dbReference>
<accession>A0A939DZV8</accession>
<feature type="transmembrane region" description="Helical" evidence="1">
    <location>
        <begin position="220"/>
        <end position="242"/>
    </location>
</feature>
<evidence type="ECO:0000313" key="3">
    <source>
        <dbReference type="Proteomes" id="UP000664332"/>
    </source>
</evidence>
<keyword evidence="1" id="KW-0812">Transmembrane</keyword>
<dbReference type="PANTHER" id="PTHR31272">
    <property type="entry name" value="CYTOCHROME C-TYPE BIOGENESIS PROTEIN HI_1454-RELATED"/>
    <property type="match status" value="1"/>
</dbReference>
<keyword evidence="1" id="KW-1133">Transmembrane helix</keyword>
<keyword evidence="1" id="KW-0472">Membrane</keyword>
<feature type="transmembrane region" description="Helical" evidence="1">
    <location>
        <begin position="184"/>
        <end position="208"/>
    </location>
</feature>
<dbReference type="AlphaFoldDB" id="A0A939DZV8"/>
<sequence length="260" mass="27158">MGQILSNAVSQGTLIAGLAAAACAGLLSFASPCVVPLVPGYLSYLAGIVGGEMDYDSGQPRVARRHRWRVAGAAALFVLGFTVVFLLATVTFFGAISIINVGATFMQRVGGVVTIIMGLAFMGLVPGLSREHRLHPKRWSTWIGAPLLGGVFALGWTPCLGPTLAAIISVAAGTEGMTALKGAILIFAYCMGLGLPFIVLALGSARAVRAVGFLRRHTRAIQLMGGILLVVVGIALLTGYWAHCVGVLREWSFSSDYAIV</sequence>
<name>A0A939DZV8_9CORY</name>
<dbReference type="InterPro" id="IPR051790">
    <property type="entry name" value="Cytochrome_c-biogenesis_DsbD"/>
</dbReference>